<dbReference type="GO" id="GO:0046872">
    <property type="term" value="F:metal ion binding"/>
    <property type="evidence" value="ECO:0007669"/>
    <property type="project" value="InterPro"/>
</dbReference>
<evidence type="ECO:0000313" key="3">
    <source>
        <dbReference type="Proteomes" id="UP000510682"/>
    </source>
</evidence>
<dbReference type="AlphaFoldDB" id="A0A7D6HY70"/>
<keyword evidence="3" id="KW-1185">Reference proteome</keyword>
<dbReference type="EMBL" id="CP059165">
    <property type="protein sequence ID" value="QLL10332.1"/>
    <property type="molecule type" value="Genomic_DNA"/>
</dbReference>
<dbReference type="InterPro" id="IPR024344">
    <property type="entry name" value="MDMPI_metal-binding"/>
</dbReference>
<keyword evidence="2" id="KW-0670">Pyruvate</keyword>
<feature type="domain" description="Mycothiol-dependent maleylpyruvate isomerase metal-binding" evidence="1">
    <location>
        <begin position="9"/>
        <end position="93"/>
    </location>
</feature>
<dbReference type="GO" id="GO:0016853">
    <property type="term" value="F:isomerase activity"/>
    <property type="evidence" value="ECO:0007669"/>
    <property type="project" value="UniProtKB-KW"/>
</dbReference>
<dbReference type="Pfam" id="PF11716">
    <property type="entry name" value="MDMPI_N"/>
    <property type="match status" value="1"/>
</dbReference>
<reference evidence="2" key="2">
    <citation type="submission" date="2020-07" db="EMBL/GenBank/DDBJ databases">
        <authorList>
            <person name="Yu X."/>
        </authorList>
    </citation>
    <scope>NUCLEOTIDE SEQUENCE [LARGE SCALE GENOMIC DNA]</scope>
    <source>
        <strain evidence="2">24T</strain>
    </source>
</reference>
<dbReference type="InterPro" id="IPR017517">
    <property type="entry name" value="Maleyloyr_isom"/>
</dbReference>
<dbReference type="NCBIfam" id="TIGR03083">
    <property type="entry name" value="maleylpyruvate isomerase family mycothiol-dependent enzyme"/>
    <property type="match status" value="1"/>
</dbReference>
<dbReference type="KEGG" id="mgor:H0P51_18580"/>
<dbReference type="Gene3D" id="1.20.120.450">
    <property type="entry name" value="dinb family like domain"/>
    <property type="match status" value="1"/>
</dbReference>
<proteinExistence type="predicted"/>
<name>A0A7D6HY70_9MYCO</name>
<keyword evidence="2" id="KW-0413">Isomerase</keyword>
<evidence type="ECO:0000259" key="1">
    <source>
        <dbReference type="Pfam" id="PF11716"/>
    </source>
</evidence>
<gene>
    <name evidence="2" type="ORF">H0P51_18580</name>
</gene>
<dbReference type="SUPFAM" id="SSF109854">
    <property type="entry name" value="DinB/YfiT-like putative metalloenzymes"/>
    <property type="match status" value="1"/>
</dbReference>
<dbReference type="Proteomes" id="UP000510682">
    <property type="component" value="Chromosome"/>
</dbReference>
<accession>A0A7D6HY70</accession>
<sequence>MSVSHNPLRANDIRFVDFSASLTANDWSQPSLCTQWTNHEVLAHLVLGYRSSVSELAVGMFRHRGSFDRANAALAAELALQRDPTELIDEFAALIHCPRGIGRVFPRRLLLGDHIIHELDIGFALGRKPAIDVAALACVLNTQVRVPNPFVPAAALARGLNLAATDVDWTHGWGALTVTGGAAQLASVLAGRPWGLDQLSGAGVSELRSRLWIRRHITGVSRRRIHSRLSDPSGR</sequence>
<protein>
    <submittedName>
        <fullName evidence="2">Maleylpyruvate isomerase family mycothiol-dependent enzyme</fullName>
    </submittedName>
</protein>
<reference evidence="2" key="1">
    <citation type="submission" date="2020-07" db="EMBL/GenBank/DDBJ databases">
        <title>Description of Mycobacterium gordonae subsp. intergordonae subsp.nov. and Mycobacterium gordonae subsp. gordonae subsp. nov.</title>
        <authorList>
            <person name="Huang H."/>
        </authorList>
    </citation>
    <scope>NUCLEOTIDE SEQUENCE [LARGE SCALE GENOMIC DNA]</scope>
    <source>
        <strain evidence="2">24T</strain>
    </source>
</reference>
<organism evidence="2 3">
    <name type="scientific">Mycobacterium vicinigordonae</name>
    <dbReference type="NCBI Taxonomy" id="1719132"/>
    <lineage>
        <taxon>Bacteria</taxon>
        <taxon>Bacillati</taxon>
        <taxon>Actinomycetota</taxon>
        <taxon>Actinomycetes</taxon>
        <taxon>Mycobacteriales</taxon>
        <taxon>Mycobacteriaceae</taxon>
        <taxon>Mycobacterium</taxon>
    </lineage>
</organism>
<evidence type="ECO:0000313" key="2">
    <source>
        <dbReference type="EMBL" id="QLL10332.1"/>
    </source>
</evidence>
<dbReference type="InterPro" id="IPR034660">
    <property type="entry name" value="DinB/YfiT-like"/>
</dbReference>